<dbReference type="EC" id="3.-.-.-" evidence="3"/>
<dbReference type="SUPFAM" id="SSF56024">
    <property type="entry name" value="Phospholipase D/nuclease"/>
    <property type="match status" value="1"/>
</dbReference>
<keyword evidence="3" id="KW-0378">Hydrolase</keyword>
<evidence type="ECO:0000259" key="1">
    <source>
        <dbReference type="PROSITE" id="PS51192"/>
    </source>
</evidence>
<reference evidence="4" key="1">
    <citation type="submission" date="2018-02" db="EMBL/GenBank/DDBJ databases">
        <authorList>
            <person name="Hornung B."/>
        </authorList>
    </citation>
    <scope>NUCLEOTIDE SEQUENCE [LARGE SCALE GENOMIC DNA]</scope>
</reference>
<dbReference type="InterPro" id="IPR027417">
    <property type="entry name" value="P-loop_NTPase"/>
</dbReference>
<dbReference type="Proteomes" id="UP000265962">
    <property type="component" value="Unassembled WGS sequence"/>
</dbReference>
<evidence type="ECO:0000313" key="3">
    <source>
        <dbReference type="EMBL" id="SPF66996.1"/>
    </source>
</evidence>
<dbReference type="AlphaFoldDB" id="A0A375HWY0"/>
<dbReference type="InterPro" id="IPR014001">
    <property type="entry name" value="Helicase_ATP-bd"/>
</dbReference>
<dbReference type="InterPro" id="IPR021835">
    <property type="entry name" value="DUF3427"/>
</dbReference>
<dbReference type="SMART" id="SM00487">
    <property type="entry name" value="DEXDc"/>
    <property type="match status" value="1"/>
</dbReference>
<gene>
    <name evidence="3" type="ORF">PROPJV5_0004</name>
</gene>
<dbReference type="GO" id="GO:0003677">
    <property type="term" value="F:DNA binding"/>
    <property type="evidence" value="ECO:0007669"/>
    <property type="project" value="InterPro"/>
</dbReference>
<keyword evidence="4" id="KW-1185">Reference proteome</keyword>
<dbReference type="CDD" id="cd18799">
    <property type="entry name" value="SF2_C_EcoAI-like"/>
    <property type="match status" value="1"/>
</dbReference>
<dbReference type="CDD" id="cd18032">
    <property type="entry name" value="DEXHc_RE_I_III_res"/>
    <property type="match status" value="1"/>
</dbReference>
<dbReference type="SUPFAM" id="SSF52540">
    <property type="entry name" value="P-loop containing nucleoside triphosphate hydrolases"/>
    <property type="match status" value="1"/>
</dbReference>
<protein>
    <submittedName>
        <fullName evidence="3">Type III restriction enzyme, res subunit</fullName>
        <ecNumber evidence="3">3.-.-.-</ecNumber>
    </submittedName>
</protein>
<evidence type="ECO:0000313" key="4">
    <source>
        <dbReference type="Proteomes" id="UP000265962"/>
    </source>
</evidence>
<dbReference type="InterPro" id="IPR052511">
    <property type="entry name" value="ATP-dep_Helicase"/>
</dbReference>
<evidence type="ECO:0000259" key="2">
    <source>
        <dbReference type="PROSITE" id="PS51194"/>
    </source>
</evidence>
<sequence length="1041" mass="117792">MSGAGVDWQFPGVTETILTRELQESLRQSSAAIEPCLDKIDDAEVPERYARHVANIVRAHLSSLPREQRALIIEQLLTAIGQVSKTPVDQTEITALMPRSEIIDKHYFHTRPETPLNDAALLTNASHDPTLNSELRAELASADNVDLLCAFLKWTGLRLLEDELAALRARGGRLRVITTTYIGATERRAIDRLVREFGAEVRVQYDTKRTRLHAKSWYFHRNTGWDTAYVGSSNLSRAALLDGVEWNVRLSKEQTGPLLAKFRRTFETYWNDPSYEIYNPTRDANRLDEQLDLASGGSARFSDVIPVNLDVRPYPHQQEALEALRIEREMHEHHRNLVIAATGTGKTVISAFDYRSLCSDGRLPTMLFVAHRIEILKQARSTFRAVLKDGSFGELLGNGHEPLRWRHVFATVQSLSPRLDMIRQDLFDYVVIDEFHHAHATSYRKLLSRLKPKELLGLTATPERADGVDIRSFFDGRSAYEIRLWDALEADLLCPFHYFAISDNTDLRGLSWNRGRYDPEALSELYVQDEARSALILTQLHRLVIDPRGMRAIGFCVSVRHARYMSRVFNQAGVPALAVTGQSSDEERAHALDQLRGRTTNIIFTVDLYNEGIDLPEIDTVLFLRPTESSTLFLQQLGRGLRKSRDKAALTVLDFVGMQHAEFRFDKKLCALTGSTKSELRQRISEGFHVLPAGTEISIDQMSQEIILDNLKSQLNPRWNQKVIDLRQLVSSRGDCDLGTFLQESEHELSSVISTSSTARNSWTKLREDAGLPVRRKGPRHDTIIRRARALSHVDDQERLDVYRQALAGELPPLSTLNRRELTLLRMLVFTIWPDGGKFANLGQALAALTDEPAACDEFSQVLDVAARRIRHITRPLSGRLHDEALRVHARYTREEIVVGMRHGGFDRHPNSIREGVFFSKKLNADALLITLRKNEKGYSPTTMYNDVAISESIFHWESQSTTSVESPTARRYLGLDGSGSERVLFVREDKKSEYGAGAPYLCLGTADYISHEGSRPIGIDWRLRVPMPAEVWKMAAAARP</sequence>
<dbReference type="InterPro" id="IPR001650">
    <property type="entry name" value="Helicase_C-like"/>
</dbReference>
<dbReference type="Gene3D" id="3.40.50.300">
    <property type="entry name" value="P-loop containing nucleotide triphosphate hydrolases"/>
    <property type="match status" value="2"/>
</dbReference>
<dbReference type="Pfam" id="PF13091">
    <property type="entry name" value="PLDc_2"/>
    <property type="match status" value="1"/>
</dbReference>
<dbReference type="Pfam" id="PF00271">
    <property type="entry name" value="Helicase_C"/>
    <property type="match status" value="1"/>
</dbReference>
<feature type="domain" description="Helicase C-terminal" evidence="2">
    <location>
        <begin position="539"/>
        <end position="696"/>
    </location>
</feature>
<dbReference type="GO" id="GO:0005524">
    <property type="term" value="F:ATP binding"/>
    <property type="evidence" value="ECO:0007669"/>
    <property type="project" value="InterPro"/>
</dbReference>
<dbReference type="Pfam" id="PF04851">
    <property type="entry name" value="ResIII"/>
    <property type="match status" value="1"/>
</dbReference>
<dbReference type="RefSeq" id="WP_119714310.1">
    <property type="nucleotide sequence ID" value="NZ_OMOH01000001.1"/>
</dbReference>
<dbReference type="Gene3D" id="3.30.870.10">
    <property type="entry name" value="Endonuclease Chain A"/>
    <property type="match status" value="1"/>
</dbReference>
<dbReference type="SMART" id="SM00490">
    <property type="entry name" value="HELICc"/>
    <property type="match status" value="1"/>
</dbReference>
<dbReference type="InterPro" id="IPR025202">
    <property type="entry name" value="PLD-like_dom"/>
</dbReference>
<dbReference type="InterPro" id="IPR006935">
    <property type="entry name" value="Helicase/UvrB_N"/>
</dbReference>
<dbReference type="PROSITE" id="PS51192">
    <property type="entry name" value="HELICASE_ATP_BIND_1"/>
    <property type="match status" value="1"/>
</dbReference>
<dbReference type="GO" id="GO:0016887">
    <property type="term" value="F:ATP hydrolysis activity"/>
    <property type="evidence" value="ECO:0007669"/>
    <property type="project" value="TreeGrafter"/>
</dbReference>
<dbReference type="CDD" id="cd09203">
    <property type="entry name" value="PLDc_N_DEXD_b1"/>
    <property type="match status" value="1"/>
</dbReference>
<dbReference type="PROSITE" id="PS51194">
    <property type="entry name" value="HELICASE_CTER"/>
    <property type="match status" value="1"/>
</dbReference>
<dbReference type="PANTHER" id="PTHR47962:SF7">
    <property type="entry name" value="MITOCHONDRIAL ATP-DEPENDENT HELICASE IRC3-RELATED"/>
    <property type="match status" value="1"/>
</dbReference>
<dbReference type="EMBL" id="OMOH01000001">
    <property type="protein sequence ID" value="SPF66996.1"/>
    <property type="molecule type" value="Genomic_DNA"/>
</dbReference>
<dbReference type="OrthoDB" id="9776021at2"/>
<proteinExistence type="predicted"/>
<accession>A0A375HWY0</accession>
<organism evidence="3 4">
    <name type="scientific">Propionibacterium ruminifibrarum</name>
    <dbReference type="NCBI Taxonomy" id="1962131"/>
    <lineage>
        <taxon>Bacteria</taxon>
        <taxon>Bacillati</taxon>
        <taxon>Actinomycetota</taxon>
        <taxon>Actinomycetes</taxon>
        <taxon>Propionibacteriales</taxon>
        <taxon>Propionibacteriaceae</taxon>
        <taxon>Propionibacterium</taxon>
    </lineage>
</organism>
<dbReference type="Pfam" id="PF11907">
    <property type="entry name" value="DUF3427"/>
    <property type="match status" value="1"/>
</dbReference>
<feature type="domain" description="Helicase ATP-binding" evidence="1">
    <location>
        <begin position="327"/>
        <end position="480"/>
    </location>
</feature>
<dbReference type="PANTHER" id="PTHR47962">
    <property type="entry name" value="ATP-DEPENDENT HELICASE LHR-RELATED-RELATED"/>
    <property type="match status" value="1"/>
</dbReference>
<name>A0A375HWY0_9ACTN</name>